<dbReference type="EMBL" id="AP024545">
    <property type="protein sequence ID" value="BCT92388.1"/>
    <property type="molecule type" value="Genomic_DNA"/>
</dbReference>
<keyword evidence="4 5" id="KW-0472">Membrane</keyword>
<keyword evidence="2 5" id="KW-0812">Transmembrane</keyword>
<keyword evidence="7" id="KW-1185">Reference proteome</keyword>
<dbReference type="Proteomes" id="UP000681317">
    <property type="component" value="Chromosome"/>
</dbReference>
<evidence type="ECO:0000256" key="3">
    <source>
        <dbReference type="ARBA" id="ARBA00022989"/>
    </source>
</evidence>
<evidence type="ECO:0000256" key="2">
    <source>
        <dbReference type="ARBA" id="ARBA00022692"/>
    </source>
</evidence>
<evidence type="ECO:0000256" key="1">
    <source>
        <dbReference type="ARBA" id="ARBA00004370"/>
    </source>
</evidence>
<evidence type="ECO:0000256" key="4">
    <source>
        <dbReference type="ARBA" id="ARBA00023136"/>
    </source>
</evidence>
<accession>A0ABM7Q556</accession>
<organism evidence="6 7">
    <name type="scientific">Noviluteimonas caseinilytica</name>
    <dbReference type="NCBI Taxonomy" id="2675101"/>
    <lineage>
        <taxon>Bacteria</taxon>
        <taxon>Pseudomonadati</taxon>
        <taxon>Pseudomonadota</taxon>
        <taxon>Gammaproteobacteria</taxon>
        <taxon>Lysobacterales</taxon>
        <taxon>Lysobacteraceae</taxon>
        <taxon>Noviluteimonas</taxon>
    </lineage>
</organism>
<gene>
    <name evidence="6" type="ORF">LYSCAS_14120</name>
</gene>
<feature type="transmembrane region" description="Helical" evidence="5">
    <location>
        <begin position="111"/>
        <end position="129"/>
    </location>
</feature>
<name>A0ABM7Q556_9GAMM</name>
<dbReference type="SUPFAM" id="SSF161084">
    <property type="entry name" value="MAPEG domain-like"/>
    <property type="match status" value="1"/>
</dbReference>
<dbReference type="RefSeq" id="WP_213437114.1">
    <property type="nucleotide sequence ID" value="NZ_AP024545.1"/>
</dbReference>
<proteinExistence type="predicted"/>
<feature type="transmembrane region" description="Helical" evidence="5">
    <location>
        <begin position="80"/>
        <end position="99"/>
    </location>
</feature>
<evidence type="ECO:0000313" key="6">
    <source>
        <dbReference type="EMBL" id="BCT92388.1"/>
    </source>
</evidence>
<evidence type="ECO:0000256" key="5">
    <source>
        <dbReference type="SAM" id="Phobius"/>
    </source>
</evidence>
<protein>
    <recommendedName>
        <fullName evidence="8">MAPEG superfamily protein</fullName>
    </recommendedName>
</protein>
<comment type="subcellular location">
    <subcellularLocation>
        <location evidence="1">Membrane</location>
    </subcellularLocation>
</comment>
<dbReference type="InterPro" id="IPR023352">
    <property type="entry name" value="MAPEG-like_dom_sf"/>
</dbReference>
<dbReference type="Pfam" id="PF01124">
    <property type="entry name" value="MAPEG"/>
    <property type="match status" value="1"/>
</dbReference>
<evidence type="ECO:0008006" key="8">
    <source>
        <dbReference type="Google" id="ProtNLM"/>
    </source>
</evidence>
<dbReference type="InterPro" id="IPR001129">
    <property type="entry name" value="Membr-assoc_MAPEG"/>
</dbReference>
<sequence length="135" mass="14707">MTIAVAYWCVLVAALLPYVWTTVAKGSGERYDNRDPRGWIARQTNPRVQRANSAQLNAFEAFAPFAAGVVFAQLAGVPEARIAMLSVVFVVCRLLHGVVYTQGMKHSLRSLVWFVGFACVVALFILAALRVGHAG</sequence>
<dbReference type="PANTHER" id="PTHR35371:SF1">
    <property type="entry name" value="BLR7753 PROTEIN"/>
    <property type="match status" value="1"/>
</dbReference>
<keyword evidence="3 5" id="KW-1133">Transmembrane helix</keyword>
<dbReference type="PANTHER" id="PTHR35371">
    <property type="entry name" value="INNER MEMBRANE PROTEIN"/>
    <property type="match status" value="1"/>
</dbReference>
<reference evidence="6 7" key="1">
    <citation type="submission" date="2021-03" db="EMBL/GenBank/DDBJ databases">
        <title>Complete Genome Sequences of Two Lysobacter Strains Isolated from Sea Water (Lysobacter caseinilyticus) and Soil (Lysobacter helvus) in South Korea.</title>
        <authorList>
            <person name="Watanabe Y."/>
            <person name="Arakawa K."/>
        </authorList>
    </citation>
    <scope>NUCLEOTIDE SEQUENCE [LARGE SCALE GENOMIC DNA]</scope>
    <source>
        <strain evidence="6 7">KVB24</strain>
    </source>
</reference>
<evidence type="ECO:0000313" key="7">
    <source>
        <dbReference type="Proteomes" id="UP000681317"/>
    </source>
</evidence>
<dbReference type="Gene3D" id="1.20.120.550">
    <property type="entry name" value="Membrane associated eicosanoid/glutathione metabolism-like domain"/>
    <property type="match status" value="1"/>
</dbReference>